<dbReference type="GO" id="GO:0010499">
    <property type="term" value="P:proteasomal ubiquitin-independent protein catabolic process"/>
    <property type="evidence" value="ECO:0007669"/>
    <property type="project" value="TreeGrafter"/>
</dbReference>
<dbReference type="STRING" id="8022.A0A060ZA14"/>
<keyword evidence="1" id="KW-0732">Signal</keyword>
<dbReference type="GO" id="GO:0016504">
    <property type="term" value="F:peptidase activator activity"/>
    <property type="evidence" value="ECO:0007669"/>
    <property type="project" value="InterPro"/>
</dbReference>
<organism evidence="2 3">
    <name type="scientific">Oncorhynchus mykiss</name>
    <name type="common">Rainbow trout</name>
    <name type="synonym">Salmo gairdneri</name>
    <dbReference type="NCBI Taxonomy" id="8022"/>
    <lineage>
        <taxon>Eukaryota</taxon>
        <taxon>Metazoa</taxon>
        <taxon>Chordata</taxon>
        <taxon>Craniata</taxon>
        <taxon>Vertebrata</taxon>
        <taxon>Euteleostomi</taxon>
        <taxon>Actinopterygii</taxon>
        <taxon>Neopterygii</taxon>
        <taxon>Teleostei</taxon>
        <taxon>Protacanthopterygii</taxon>
        <taxon>Salmoniformes</taxon>
        <taxon>Salmonidae</taxon>
        <taxon>Salmoninae</taxon>
        <taxon>Oncorhynchus</taxon>
    </lineage>
</organism>
<feature type="chain" id="PRO_5001593043" description="HEAT repeat-containing protein 1" evidence="1">
    <location>
        <begin position="18"/>
        <end position="189"/>
    </location>
</feature>
<feature type="non-terminal residue" evidence="2">
    <location>
        <position position="1"/>
    </location>
</feature>
<accession>A0A060ZA14</accession>
<reference evidence="2" key="1">
    <citation type="journal article" date="2014" name="Nat. Commun.">
        <title>The rainbow trout genome provides novel insights into evolution after whole-genome duplication in vertebrates.</title>
        <authorList>
            <person name="Berthelot C."/>
            <person name="Brunet F."/>
            <person name="Chalopin D."/>
            <person name="Juanchich A."/>
            <person name="Bernard M."/>
            <person name="Noel B."/>
            <person name="Bento P."/>
            <person name="Da Silva C."/>
            <person name="Labadie K."/>
            <person name="Alberti A."/>
            <person name="Aury J.M."/>
            <person name="Louis A."/>
            <person name="Dehais P."/>
            <person name="Bardou P."/>
            <person name="Montfort J."/>
            <person name="Klopp C."/>
            <person name="Cabau C."/>
            <person name="Gaspin C."/>
            <person name="Thorgaard G.H."/>
            <person name="Boussaha M."/>
            <person name="Quillet E."/>
            <person name="Guyomard R."/>
            <person name="Galiana D."/>
            <person name="Bobe J."/>
            <person name="Volff J.N."/>
            <person name="Genet C."/>
            <person name="Wincker P."/>
            <person name="Jaillon O."/>
            <person name="Roest Crollius H."/>
            <person name="Guiguen Y."/>
        </authorList>
    </citation>
    <scope>NUCLEOTIDE SEQUENCE [LARGE SCALE GENOMIC DNA]</scope>
</reference>
<dbReference type="PANTHER" id="PTHR32170:SF3">
    <property type="entry name" value="PROTEASOME ACTIVATOR COMPLEX SUBUNIT 4"/>
    <property type="match status" value="1"/>
</dbReference>
<reference evidence="2" key="2">
    <citation type="submission" date="2014-03" db="EMBL/GenBank/DDBJ databases">
        <authorList>
            <person name="Genoscope - CEA"/>
        </authorList>
    </citation>
    <scope>NUCLEOTIDE SEQUENCE</scope>
</reference>
<dbReference type="Proteomes" id="UP000193380">
    <property type="component" value="Unassembled WGS sequence"/>
</dbReference>
<name>A0A060ZA14_ONCMY</name>
<proteinExistence type="predicted"/>
<dbReference type="GO" id="GO:0005829">
    <property type="term" value="C:cytosol"/>
    <property type="evidence" value="ECO:0007669"/>
    <property type="project" value="TreeGrafter"/>
</dbReference>
<dbReference type="AlphaFoldDB" id="A0A060ZA14"/>
<dbReference type="InterPro" id="IPR035309">
    <property type="entry name" value="PSME4"/>
</dbReference>
<dbReference type="SUPFAM" id="SSF48371">
    <property type="entry name" value="ARM repeat"/>
    <property type="match status" value="1"/>
</dbReference>
<evidence type="ECO:0008006" key="4">
    <source>
        <dbReference type="Google" id="ProtNLM"/>
    </source>
</evidence>
<dbReference type="GO" id="GO:0070628">
    <property type="term" value="F:proteasome binding"/>
    <property type="evidence" value="ECO:0007669"/>
    <property type="project" value="InterPro"/>
</dbReference>
<dbReference type="EMBL" id="FR962132">
    <property type="protein sequence ID" value="CDR00876.1"/>
    <property type="molecule type" value="Genomic_DNA"/>
</dbReference>
<dbReference type="GO" id="GO:1990111">
    <property type="term" value="C:spermatoproteasome complex"/>
    <property type="evidence" value="ECO:0007669"/>
    <property type="project" value="TreeGrafter"/>
</dbReference>
<feature type="signal peptide" evidence="1">
    <location>
        <begin position="1"/>
        <end position="17"/>
    </location>
</feature>
<evidence type="ECO:0000313" key="2">
    <source>
        <dbReference type="EMBL" id="CDR00876.1"/>
    </source>
</evidence>
<evidence type="ECO:0000256" key="1">
    <source>
        <dbReference type="SAM" id="SignalP"/>
    </source>
</evidence>
<dbReference type="PaxDb" id="8022-A0A060ZA14"/>
<sequence length="189" mass="21156">LSLSLLLSLSLPPPPLSLCPPLARCLPLSLAVLPPLSVSLLQCTHLHLHDRRQPAPTASPRIKEFTERVLLRLKPLTEGDEEIQNHVVEENDVGEQDERTQAIKLLKTVLKWLMASAGRSFSTAVPEQLQLLPLLFKIAPVENDDSYDELKRDAKTCLSLMSQGLLYTEQIPLVLLALQEVGTRMLCRW</sequence>
<evidence type="ECO:0000313" key="3">
    <source>
        <dbReference type="Proteomes" id="UP000193380"/>
    </source>
</evidence>
<dbReference type="InterPro" id="IPR016024">
    <property type="entry name" value="ARM-type_fold"/>
</dbReference>
<gene>
    <name evidence="2" type="ORF">GSONMT00005915001</name>
</gene>
<dbReference type="GO" id="GO:0005634">
    <property type="term" value="C:nucleus"/>
    <property type="evidence" value="ECO:0007669"/>
    <property type="project" value="TreeGrafter"/>
</dbReference>
<dbReference type="PANTHER" id="PTHR32170">
    <property type="entry name" value="PROTEASOME ACTIVATOR COMPLEX SUBUNIT 4"/>
    <property type="match status" value="1"/>
</dbReference>
<protein>
    <recommendedName>
        <fullName evidence="4">HEAT repeat-containing protein 1</fullName>
    </recommendedName>
</protein>